<evidence type="ECO:0000313" key="2">
    <source>
        <dbReference type="EMBL" id="MDH4574458.1"/>
    </source>
</evidence>
<gene>
    <name evidence="2" type="ORF">CUR86_19910</name>
</gene>
<evidence type="ECO:0000313" key="3">
    <source>
        <dbReference type="Proteomes" id="UP001162135"/>
    </source>
</evidence>
<sequence>MPRSSACRPARLALRCRRWSRTRWINSSKPSRSTIVSNADAGPISGPASAESSRANLLILADDLTGTADSAIGCVRAGLETTVALDPDGIATAEAVAIDMDSRGCAADEAARRHRQALAIWQGRYRHLYKKVDSTLRGNVAAEIASLVDVAGMAIVAPAYPATGRTTHGGRQWLHGQPVEETEVWTNEGITGQADLVAMLRGAALSTAHLDLDALNGRDEDVFATLREQQRLGVQAVVCDAETDDDLRRLAALSAGLKNVFWVGSAGLGDMLPEALKLAGSVAGHPAPLPRSRPTMIVIGSMSATSHAQADALVDHAKGLEVIEIEAATLRPAAPQGAVDALNLRVAQALAGGKT</sequence>
<name>A0ABT6I9U0_9GAMM</name>
<reference evidence="2" key="1">
    <citation type="journal article" date="2015" name="Antonie Van Leeuwenhoek">
        <title>Comparative 16S rRNA signatures and multilocus sequence analysis for the genus Salinicola and description of Salinicola acroporae sp. nov., isolated from coral Acropora digitifera.</title>
        <authorList>
            <person name="Lepcha R.T."/>
            <person name="Poddar A."/>
            <person name="Schumann P."/>
            <person name="Das S.K."/>
        </authorList>
    </citation>
    <scope>NUCLEOTIDE SEQUENCE</scope>
    <source>
        <strain evidence="2">S4-41</strain>
    </source>
</reference>
<dbReference type="EMBL" id="PGFS01000001">
    <property type="protein sequence ID" value="MDH4574458.1"/>
    <property type="molecule type" value="Genomic_DNA"/>
</dbReference>
<reference evidence="2" key="2">
    <citation type="submission" date="2017-11" db="EMBL/GenBank/DDBJ databases">
        <authorList>
            <person name="Das S.K."/>
        </authorList>
    </citation>
    <scope>NUCLEOTIDE SEQUENCE</scope>
    <source>
        <strain evidence="2">S4-41</strain>
    </source>
</reference>
<feature type="domain" description="Four-carbon acid sugar kinase N-terminal" evidence="1">
    <location>
        <begin position="57"/>
        <end position="270"/>
    </location>
</feature>
<accession>A0ABT6I9U0</accession>
<proteinExistence type="predicted"/>
<dbReference type="Pfam" id="PF07005">
    <property type="entry name" value="SBD_N"/>
    <property type="match status" value="1"/>
</dbReference>
<dbReference type="InterPro" id="IPR010737">
    <property type="entry name" value="4-carb_acid_sugar_kinase_N"/>
</dbReference>
<dbReference type="SUPFAM" id="SSF142764">
    <property type="entry name" value="YgbK-like"/>
    <property type="match status" value="1"/>
</dbReference>
<keyword evidence="3" id="KW-1185">Reference proteome</keyword>
<dbReference type="Proteomes" id="UP001162135">
    <property type="component" value="Unassembled WGS sequence"/>
</dbReference>
<comment type="caution">
    <text evidence="2">The sequence shown here is derived from an EMBL/GenBank/DDBJ whole genome shotgun (WGS) entry which is preliminary data.</text>
</comment>
<dbReference type="InterPro" id="IPR037051">
    <property type="entry name" value="4-carb_acid_sugar_kinase_N_sf"/>
</dbReference>
<dbReference type="Gene3D" id="3.40.50.10840">
    <property type="entry name" value="Putative sugar-binding, N-terminal domain"/>
    <property type="match status" value="1"/>
</dbReference>
<protein>
    <submittedName>
        <fullName evidence="2">Hrp-dependent type III effector protein</fullName>
    </submittedName>
</protein>
<evidence type="ECO:0000259" key="1">
    <source>
        <dbReference type="Pfam" id="PF07005"/>
    </source>
</evidence>
<organism evidence="2 3">
    <name type="scientific">Salinicola acroporae</name>
    <dbReference type="NCBI Taxonomy" id="1541440"/>
    <lineage>
        <taxon>Bacteria</taxon>
        <taxon>Pseudomonadati</taxon>
        <taxon>Pseudomonadota</taxon>
        <taxon>Gammaproteobacteria</taxon>
        <taxon>Oceanospirillales</taxon>
        <taxon>Halomonadaceae</taxon>
        <taxon>Salinicola</taxon>
    </lineage>
</organism>